<dbReference type="RefSeq" id="WP_078715836.1">
    <property type="nucleotide sequence ID" value="NZ_FUYC01000001.1"/>
</dbReference>
<evidence type="ECO:0000313" key="10">
    <source>
        <dbReference type="Proteomes" id="UP000190027"/>
    </source>
</evidence>
<dbReference type="Gene3D" id="2.170.120.20">
    <property type="entry name" value="Ribosomal protein L25, beta domain"/>
    <property type="match status" value="1"/>
</dbReference>
<keyword evidence="3 5" id="KW-0689">Ribosomal protein</keyword>
<dbReference type="InterPro" id="IPR011035">
    <property type="entry name" value="Ribosomal_bL25/Gln-tRNA_synth"/>
</dbReference>
<reference evidence="9 10" key="1">
    <citation type="submission" date="2017-02" db="EMBL/GenBank/DDBJ databases">
        <authorList>
            <person name="Peterson S.W."/>
        </authorList>
    </citation>
    <scope>NUCLEOTIDE SEQUENCE [LARGE SCALE GENOMIC DNA]</scope>
    <source>
        <strain evidence="9 10">DSM 16080</strain>
    </source>
</reference>
<dbReference type="GO" id="GO:0022625">
    <property type="term" value="C:cytosolic large ribosomal subunit"/>
    <property type="evidence" value="ECO:0007669"/>
    <property type="project" value="TreeGrafter"/>
</dbReference>
<keyword evidence="10" id="KW-1185">Reference proteome</keyword>
<evidence type="ECO:0000259" key="7">
    <source>
        <dbReference type="Pfam" id="PF01386"/>
    </source>
</evidence>
<comment type="subunit">
    <text evidence="5">Part of the 50S ribosomal subunit; part of the 5S rRNA/L5/L18/L25 subcomplex. Contacts the 5S rRNA. Binds to the 5S rRNA independently of L5 and L18.</text>
</comment>
<dbReference type="Proteomes" id="UP000190027">
    <property type="component" value="Unassembled WGS sequence"/>
</dbReference>
<protein>
    <recommendedName>
        <fullName evidence="5">Large ribosomal subunit protein bL25</fullName>
    </recommendedName>
    <alternativeName>
        <fullName evidence="5">General stress protein CTC</fullName>
    </alternativeName>
</protein>
<sequence length="212" mass="23586">MAKKAVSTLTVAERTATGKGPNRRLRAQGIVPGVYYDQHGTNIMVQVAEVPLRKVYEKVGGTQVFHLEIDRNGNKETFPSLVWRLKHDPVRPVLTHVDFFGVDLDKDLKVFVNVVTTGTPKGLKQGGKLDIFRDQLEIICKPLDIPEHIEIEVSELDVNDNVHIEDITLPDGVTALYEENFAVVGVTPITETSLDDEEEEDIEEAGEEEAAE</sequence>
<dbReference type="InterPro" id="IPR020057">
    <property type="entry name" value="Ribosomal_bL25_b-dom"/>
</dbReference>
<comment type="similarity">
    <text evidence="5">Belongs to the bacterial ribosomal protein bL25 family. CTC subfamily.</text>
</comment>
<evidence type="ECO:0000256" key="6">
    <source>
        <dbReference type="SAM" id="MobiDB-lite"/>
    </source>
</evidence>
<comment type="function">
    <text evidence="5">This is one of the proteins that binds to the 5S RNA in the ribosome where it forms part of the central protuberance.</text>
</comment>
<dbReference type="GO" id="GO:0006412">
    <property type="term" value="P:translation"/>
    <property type="evidence" value="ECO:0007669"/>
    <property type="project" value="UniProtKB-UniRule"/>
</dbReference>
<accession>A0A1T4W445</accession>
<dbReference type="PANTHER" id="PTHR33284">
    <property type="entry name" value="RIBOSOMAL PROTEIN L25/GLN-TRNA SYNTHETASE, ANTI-CODON-BINDING DOMAIN-CONTAINING PROTEIN"/>
    <property type="match status" value="1"/>
</dbReference>
<dbReference type="InterPro" id="IPR029751">
    <property type="entry name" value="Ribosomal_L25_dom"/>
</dbReference>
<dbReference type="PANTHER" id="PTHR33284:SF1">
    <property type="entry name" value="RIBOSOMAL PROTEIN L25_GLN-TRNA SYNTHETASE, ANTI-CODON-BINDING DOMAIN-CONTAINING PROTEIN"/>
    <property type="match status" value="1"/>
</dbReference>
<dbReference type="GO" id="GO:0008097">
    <property type="term" value="F:5S rRNA binding"/>
    <property type="evidence" value="ECO:0007669"/>
    <property type="project" value="InterPro"/>
</dbReference>
<dbReference type="NCBIfam" id="TIGR00731">
    <property type="entry name" value="bL25_bact_ctc"/>
    <property type="match status" value="1"/>
</dbReference>
<keyword evidence="2 5" id="KW-0694">RNA-binding</keyword>
<feature type="region of interest" description="Disordered" evidence="6">
    <location>
        <begin position="190"/>
        <end position="212"/>
    </location>
</feature>
<evidence type="ECO:0000313" key="9">
    <source>
        <dbReference type="EMBL" id="SKA72012.1"/>
    </source>
</evidence>
<dbReference type="SUPFAM" id="SSF50715">
    <property type="entry name" value="Ribosomal protein L25-like"/>
    <property type="match status" value="1"/>
</dbReference>
<evidence type="ECO:0000256" key="3">
    <source>
        <dbReference type="ARBA" id="ARBA00022980"/>
    </source>
</evidence>
<keyword evidence="1 5" id="KW-0699">rRNA-binding</keyword>
<dbReference type="Pfam" id="PF01386">
    <property type="entry name" value="Ribosomal_L25p"/>
    <property type="match status" value="1"/>
</dbReference>
<dbReference type="InterPro" id="IPR020930">
    <property type="entry name" value="Ribosomal_uL5_bac-type"/>
</dbReference>
<dbReference type="HAMAP" id="MF_01334">
    <property type="entry name" value="Ribosomal_bL25_CTC"/>
    <property type="match status" value="1"/>
</dbReference>
<dbReference type="OrthoDB" id="9786489at2"/>
<dbReference type="EMBL" id="FUYC01000001">
    <property type="protein sequence ID" value="SKA72012.1"/>
    <property type="molecule type" value="Genomic_DNA"/>
</dbReference>
<evidence type="ECO:0000256" key="1">
    <source>
        <dbReference type="ARBA" id="ARBA00022730"/>
    </source>
</evidence>
<dbReference type="Gene3D" id="2.40.240.10">
    <property type="entry name" value="Ribosomal Protein L25, Chain P"/>
    <property type="match status" value="1"/>
</dbReference>
<feature type="region of interest" description="Disordered" evidence="6">
    <location>
        <begin position="1"/>
        <end position="22"/>
    </location>
</feature>
<feature type="compositionally biased region" description="Acidic residues" evidence="6">
    <location>
        <begin position="193"/>
        <end position="212"/>
    </location>
</feature>
<dbReference type="GO" id="GO:0003735">
    <property type="term" value="F:structural constituent of ribosome"/>
    <property type="evidence" value="ECO:0007669"/>
    <property type="project" value="InterPro"/>
</dbReference>
<dbReference type="AlphaFoldDB" id="A0A1T4W445"/>
<feature type="domain" description="Large ribosomal subunit protein bL25 L25" evidence="7">
    <location>
        <begin position="9"/>
        <end position="99"/>
    </location>
</feature>
<proteinExistence type="inferred from homology"/>
<keyword evidence="4 5" id="KW-0687">Ribonucleoprotein</keyword>
<gene>
    <name evidence="5" type="primary">rplY</name>
    <name evidence="5" type="synonym">ctc</name>
    <name evidence="9" type="ORF">SAMN02745704_00259</name>
</gene>
<dbReference type="CDD" id="cd00495">
    <property type="entry name" value="Ribosomal_L25_TL5_CTC"/>
    <property type="match status" value="1"/>
</dbReference>
<evidence type="ECO:0000256" key="5">
    <source>
        <dbReference type="HAMAP-Rule" id="MF_01334"/>
    </source>
</evidence>
<name>A0A1T4W445_9BACT</name>
<dbReference type="InterPro" id="IPR020056">
    <property type="entry name" value="Rbsml_bL25/Gln-tRNA_synth_N"/>
</dbReference>
<dbReference type="InterPro" id="IPR037121">
    <property type="entry name" value="Ribosomal_bL25_C"/>
</dbReference>
<evidence type="ECO:0000259" key="8">
    <source>
        <dbReference type="Pfam" id="PF14693"/>
    </source>
</evidence>
<dbReference type="Pfam" id="PF14693">
    <property type="entry name" value="Ribosomal_TL5_C"/>
    <property type="match status" value="1"/>
</dbReference>
<feature type="domain" description="Large ribosomal subunit protein bL25 beta" evidence="8">
    <location>
        <begin position="108"/>
        <end position="188"/>
    </location>
</feature>
<organism evidence="9 10">
    <name type="scientific">Paucidesulfovibrio gracilis DSM 16080</name>
    <dbReference type="NCBI Taxonomy" id="1121449"/>
    <lineage>
        <taxon>Bacteria</taxon>
        <taxon>Pseudomonadati</taxon>
        <taxon>Thermodesulfobacteriota</taxon>
        <taxon>Desulfovibrionia</taxon>
        <taxon>Desulfovibrionales</taxon>
        <taxon>Desulfovibrionaceae</taxon>
        <taxon>Paucidesulfovibrio</taxon>
    </lineage>
</organism>
<evidence type="ECO:0000256" key="4">
    <source>
        <dbReference type="ARBA" id="ARBA00023274"/>
    </source>
</evidence>
<dbReference type="STRING" id="1121449.SAMN02745704_00259"/>
<evidence type="ECO:0000256" key="2">
    <source>
        <dbReference type="ARBA" id="ARBA00022884"/>
    </source>
</evidence>
<dbReference type="InterPro" id="IPR001021">
    <property type="entry name" value="Ribosomal_bL25_long"/>
</dbReference>